<evidence type="ECO:0000313" key="1">
    <source>
        <dbReference type="EMBL" id="GIY86540.1"/>
    </source>
</evidence>
<proteinExistence type="predicted"/>
<keyword evidence="2" id="KW-1185">Reference proteome</keyword>
<dbReference type="EMBL" id="BPLQ01015222">
    <property type="protein sequence ID" value="GIY86540.1"/>
    <property type="molecule type" value="Genomic_DNA"/>
</dbReference>
<evidence type="ECO:0000313" key="2">
    <source>
        <dbReference type="Proteomes" id="UP001054837"/>
    </source>
</evidence>
<name>A0AAV4WX76_9ARAC</name>
<protein>
    <submittedName>
        <fullName evidence="1">Uncharacterized protein</fullName>
    </submittedName>
</protein>
<reference evidence="1 2" key="1">
    <citation type="submission" date="2021-06" db="EMBL/GenBank/DDBJ databases">
        <title>Caerostris darwini draft genome.</title>
        <authorList>
            <person name="Kono N."/>
            <person name="Arakawa K."/>
        </authorList>
    </citation>
    <scope>NUCLEOTIDE SEQUENCE [LARGE SCALE GENOMIC DNA]</scope>
</reference>
<organism evidence="1 2">
    <name type="scientific">Caerostris darwini</name>
    <dbReference type="NCBI Taxonomy" id="1538125"/>
    <lineage>
        <taxon>Eukaryota</taxon>
        <taxon>Metazoa</taxon>
        <taxon>Ecdysozoa</taxon>
        <taxon>Arthropoda</taxon>
        <taxon>Chelicerata</taxon>
        <taxon>Arachnida</taxon>
        <taxon>Araneae</taxon>
        <taxon>Araneomorphae</taxon>
        <taxon>Entelegynae</taxon>
        <taxon>Araneoidea</taxon>
        <taxon>Araneidae</taxon>
        <taxon>Caerostris</taxon>
    </lineage>
</organism>
<dbReference type="AlphaFoldDB" id="A0AAV4WX76"/>
<accession>A0AAV4WX76</accession>
<dbReference type="Proteomes" id="UP001054837">
    <property type="component" value="Unassembled WGS sequence"/>
</dbReference>
<comment type="caution">
    <text evidence="1">The sequence shown here is derived from an EMBL/GenBank/DDBJ whole genome shotgun (WGS) entry which is preliminary data.</text>
</comment>
<gene>
    <name evidence="1" type="ORF">CDAR_458151</name>
</gene>
<sequence>MSGGDLYDFRGRVKKEKKLSPENCYSCNRRWRYGHSEKYEVGEGARILFALFLSLNSPEDERGGRKIKGGYFDDVMGRSCEEKKKGIREMLLERDEMDLYIILRGGTSFCGGCSHLKIPPQM</sequence>